<dbReference type="InterPro" id="IPR001841">
    <property type="entry name" value="Znf_RING"/>
</dbReference>
<evidence type="ECO:0000313" key="8">
    <source>
        <dbReference type="RefSeq" id="XP_022255171.1"/>
    </source>
</evidence>
<proteinExistence type="predicted"/>
<evidence type="ECO:0000259" key="6">
    <source>
        <dbReference type="PROSITE" id="PS50089"/>
    </source>
</evidence>
<dbReference type="GeneID" id="106470819"/>
<dbReference type="InterPro" id="IPR013083">
    <property type="entry name" value="Znf_RING/FYVE/PHD"/>
</dbReference>
<dbReference type="PANTHER" id="PTHR22663:SF17">
    <property type="entry name" value="RING FINGER PROTEIN NARYA-RELATED"/>
    <property type="match status" value="1"/>
</dbReference>
<organism evidence="7 8">
    <name type="scientific">Limulus polyphemus</name>
    <name type="common">Atlantic horseshoe crab</name>
    <dbReference type="NCBI Taxonomy" id="6850"/>
    <lineage>
        <taxon>Eukaryota</taxon>
        <taxon>Metazoa</taxon>
        <taxon>Ecdysozoa</taxon>
        <taxon>Arthropoda</taxon>
        <taxon>Chelicerata</taxon>
        <taxon>Merostomata</taxon>
        <taxon>Xiphosura</taxon>
        <taxon>Limulidae</taxon>
        <taxon>Limulus</taxon>
    </lineage>
</organism>
<keyword evidence="8" id="KW-0436">Ligase</keyword>
<keyword evidence="2 5" id="KW-0863">Zinc-finger</keyword>
<sequence>MTDWIHCNSCYNLPRSGKNFSLTNCGHIYCSDCLSRCVRDRCMICGNSCRSILLSTEMNPSLQMYFLDPLIQLKTIQQIFEFQQNQQMRLMKFWRDQ</sequence>
<evidence type="ECO:0000256" key="5">
    <source>
        <dbReference type="PROSITE-ProRule" id="PRU00175"/>
    </source>
</evidence>
<dbReference type="InterPro" id="IPR042123">
    <property type="entry name" value="Zip3/RNF212-like"/>
</dbReference>
<dbReference type="SUPFAM" id="SSF57850">
    <property type="entry name" value="RING/U-box"/>
    <property type="match status" value="1"/>
</dbReference>
<evidence type="ECO:0000256" key="2">
    <source>
        <dbReference type="ARBA" id="ARBA00022771"/>
    </source>
</evidence>
<dbReference type="PANTHER" id="PTHR22663">
    <property type="entry name" value="RING FINGER PROTEIN NARYA-RELATED"/>
    <property type="match status" value="1"/>
</dbReference>
<keyword evidence="4" id="KW-0469">Meiosis</keyword>
<dbReference type="Proteomes" id="UP000694941">
    <property type="component" value="Unplaced"/>
</dbReference>
<evidence type="ECO:0000313" key="7">
    <source>
        <dbReference type="Proteomes" id="UP000694941"/>
    </source>
</evidence>
<protein>
    <submittedName>
        <fullName evidence="8">Probable E3 SUMO-protein ligase RNF212 isoform X2</fullName>
    </submittedName>
</protein>
<dbReference type="Pfam" id="PF14634">
    <property type="entry name" value="zf-RING_5"/>
    <property type="match status" value="1"/>
</dbReference>
<reference evidence="8" key="1">
    <citation type="submission" date="2025-08" db="UniProtKB">
        <authorList>
            <consortium name="RefSeq"/>
        </authorList>
    </citation>
    <scope>IDENTIFICATION</scope>
    <source>
        <tissue evidence="8">Muscle</tissue>
    </source>
</reference>
<gene>
    <name evidence="8" type="primary">LOC106470819</name>
</gene>
<accession>A0ABM1TH15</accession>
<dbReference type="PROSITE" id="PS00518">
    <property type="entry name" value="ZF_RING_1"/>
    <property type="match status" value="1"/>
</dbReference>
<evidence type="ECO:0000256" key="3">
    <source>
        <dbReference type="ARBA" id="ARBA00022833"/>
    </source>
</evidence>
<dbReference type="Gene3D" id="3.30.40.10">
    <property type="entry name" value="Zinc/RING finger domain, C3HC4 (zinc finger)"/>
    <property type="match status" value="1"/>
</dbReference>
<name>A0ABM1TH15_LIMPO</name>
<feature type="domain" description="RING-type" evidence="6">
    <location>
        <begin position="7"/>
        <end position="45"/>
    </location>
</feature>
<dbReference type="GO" id="GO:0016874">
    <property type="term" value="F:ligase activity"/>
    <property type="evidence" value="ECO:0007669"/>
    <property type="project" value="UniProtKB-KW"/>
</dbReference>
<dbReference type="InterPro" id="IPR017907">
    <property type="entry name" value="Znf_RING_CS"/>
</dbReference>
<evidence type="ECO:0000256" key="4">
    <source>
        <dbReference type="ARBA" id="ARBA00023254"/>
    </source>
</evidence>
<dbReference type="PROSITE" id="PS50089">
    <property type="entry name" value="ZF_RING_2"/>
    <property type="match status" value="1"/>
</dbReference>
<dbReference type="RefSeq" id="XP_022255171.1">
    <property type="nucleotide sequence ID" value="XM_022399463.1"/>
</dbReference>
<keyword evidence="3" id="KW-0862">Zinc</keyword>
<keyword evidence="7" id="KW-1185">Reference proteome</keyword>
<keyword evidence="1" id="KW-0479">Metal-binding</keyword>
<evidence type="ECO:0000256" key="1">
    <source>
        <dbReference type="ARBA" id="ARBA00022723"/>
    </source>
</evidence>